<dbReference type="EMBL" id="JAETXX010000028">
    <property type="protein sequence ID" value="MCF8716489.1"/>
    <property type="molecule type" value="Genomic_DNA"/>
</dbReference>
<accession>A0ABS9J7U8</accession>
<evidence type="ECO:0000313" key="3">
    <source>
        <dbReference type="Proteomes" id="UP000829517"/>
    </source>
</evidence>
<reference evidence="2 3" key="1">
    <citation type="submission" date="2021-01" db="EMBL/GenBank/DDBJ databases">
        <title>Genome sequencing of Joostella atrarenae M1-2 (= KCTC 23194).</title>
        <authorList>
            <person name="Zakaria M.R."/>
            <person name="Lam M.Q."/>
            <person name="Chong C.S."/>
        </authorList>
    </citation>
    <scope>NUCLEOTIDE SEQUENCE [LARGE SCALE GENOMIC DNA]</scope>
    <source>
        <strain evidence="2 3">M1-2</strain>
    </source>
</reference>
<gene>
    <name evidence="2" type="ORF">JM658_16830</name>
</gene>
<comment type="caution">
    <text evidence="2">The sequence shown here is derived from an EMBL/GenBank/DDBJ whole genome shotgun (WGS) entry which is preliminary data.</text>
</comment>
<dbReference type="RefSeq" id="WP_236961043.1">
    <property type="nucleotide sequence ID" value="NZ_JAETXX010000028.1"/>
</dbReference>
<evidence type="ECO:0000259" key="1">
    <source>
        <dbReference type="Pfam" id="PF18730"/>
    </source>
</evidence>
<keyword evidence="3" id="KW-1185">Reference proteome</keyword>
<organism evidence="2 3">
    <name type="scientific">Joostella atrarenae</name>
    <dbReference type="NCBI Taxonomy" id="679257"/>
    <lineage>
        <taxon>Bacteria</taxon>
        <taxon>Pseudomonadati</taxon>
        <taxon>Bacteroidota</taxon>
        <taxon>Flavobacteriia</taxon>
        <taxon>Flavobacteriales</taxon>
        <taxon>Flavobacteriaceae</taxon>
        <taxon>Joostella</taxon>
    </lineage>
</organism>
<evidence type="ECO:0000313" key="2">
    <source>
        <dbReference type="EMBL" id="MCF8716489.1"/>
    </source>
</evidence>
<dbReference type="Proteomes" id="UP000829517">
    <property type="component" value="Unassembled WGS sequence"/>
</dbReference>
<protein>
    <recommendedName>
        <fullName evidence="1">Cthe-2314-like HEPN domain-containing protein</fullName>
    </recommendedName>
</protein>
<sequence>MNKRKIHSKYYKYPTSDERSAIAIKIPTYVRFNFESINIVESVFQLKRPLEEINQKNNLHYWNITLSNRLGKLKETHLYLLTHFDRGFKENHLDCNDKELVDHILFDYYVEIFYYFFFSTRDTLAQLLNIYFNFKMPDGKVKFESVLRLIKNEDIKSSLDSFYKVTKVANNYRNSLTHRFPINEKDYRTEFKTTSNGDKEISVKGGDYIESDKILLNINEISNNLSKLLLEIKSVIEKPS</sequence>
<dbReference type="Pfam" id="PF18730">
    <property type="entry name" value="HEPN_Cthe2314"/>
    <property type="match status" value="1"/>
</dbReference>
<dbReference type="InterPro" id="IPR041394">
    <property type="entry name" value="HEPN_Cthe2314"/>
</dbReference>
<proteinExistence type="predicted"/>
<feature type="domain" description="Cthe-2314-like HEPN" evidence="1">
    <location>
        <begin position="62"/>
        <end position="237"/>
    </location>
</feature>
<name>A0ABS9J7U8_9FLAO</name>